<protein>
    <submittedName>
        <fullName evidence="1">Uncharacterized protein</fullName>
    </submittedName>
</protein>
<reference evidence="1" key="2">
    <citation type="submission" date="2021-12" db="EMBL/GenBank/DDBJ databases">
        <title>Resequencing data analysis of finger millet.</title>
        <authorList>
            <person name="Hatakeyama M."/>
            <person name="Aluri S."/>
            <person name="Balachadran M.T."/>
            <person name="Sivarajan S.R."/>
            <person name="Poveda L."/>
            <person name="Shimizu-Inatsugi R."/>
            <person name="Schlapbach R."/>
            <person name="Sreeman S.M."/>
            <person name="Shimizu K.K."/>
        </authorList>
    </citation>
    <scope>NUCLEOTIDE SEQUENCE</scope>
</reference>
<gene>
    <name evidence="1" type="primary">ga29179</name>
    <name evidence="1" type="ORF">PR202_ga29179</name>
</gene>
<reference evidence="1" key="1">
    <citation type="journal article" date="2018" name="DNA Res.">
        <title>Multiple hybrid de novo genome assembly of finger millet, an orphan allotetraploid crop.</title>
        <authorList>
            <person name="Hatakeyama M."/>
            <person name="Aluri S."/>
            <person name="Balachadran M.T."/>
            <person name="Sivarajan S.R."/>
            <person name="Patrignani A."/>
            <person name="Gruter S."/>
            <person name="Poveda L."/>
            <person name="Shimizu-Inatsugi R."/>
            <person name="Baeten J."/>
            <person name="Francoijs K.J."/>
            <person name="Nataraja K.N."/>
            <person name="Reddy Y.A.N."/>
            <person name="Phadnis S."/>
            <person name="Ravikumar R.L."/>
            <person name="Schlapbach R."/>
            <person name="Sreeman S.M."/>
            <person name="Shimizu K.K."/>
        </authorList>
    </citation>
    <scope>NUCLEOTIDE SEQUENCE</scope>
</reference>
<dbReference type="EMBL" id="BQKI01000018">
    <property type="protein sequence ID" value="GJN11021.1"/>
    <property type="molecule type" value="Genomic_DNA"/>
</dbReference>
<comment type="caution">
    <text evidence="1">The sequence shown here is derived from an EMBL/GenBank/DDBJ whole genome shotgun (WGS) entry which is preliminary data.</text>
</comment>
<evidence type="ECO:0000313" key="2">
    <source>
        <dbReference type="Proteomes" id="UP001054889"/>
    </source>
</evidence>
<evidence type="ECO:0000313" key="1">
    <source>
        <dbReference type="EMBL" id="GJN11021.1"/>
    </source>
</evidence>
<dbReference type="PANTHER" id="PTHR33085:SF145">
    <property type="entry name" value="OS05G0302200 PROTEIN"/>
    <property type="match status" value="1"/>
</dbReference>
<dbReference type="Pfam" id="PF07893">
    <property type="entry name" value="DUF1668"/>
    <property type="match status" value="2"/>
</dbReference>
<keyword evidence="2" id="KW-1185">Reference proteome</keyword>
<accession>A0AAV5DLC2</accession>
<dbReference type="Proteomes" id="UP001054889">
    <property type="component" value="Unassembled WGS sequence"/>
</dbReference>
<proteinExistence type="predicted"/>
<sequence>MRWRWRPSQGRRTLRWTARGEGYEEEDGCVERRWARWGRAEANAPEAEPSMEEEAVARQEDAEMEEEAVSMSVAVKSVTGLSRRFLNLIVDNRIHGIKSLCSMDLEHLFSFPTTSPQTTQAPSADAGYMKNEVAAALTMDSIQIRPPHFNFQASTLALSEQGKIDCFPLANSTVICADHLGRAFELDAYWGLVGTMPSLHKSKRMPISIFVPKSDADGTNDHNGCGSSLFVMERIPEPECLTAAPKFAYLSMMSAPICLDTENFTWREVGKWMLPFHGKVEYVPELNFWFGLSAKDRHLAAADLSSILTMNSEPQFMDLGKDPPEEWKECKDSQLINLGAGMFSITRFFRARTLNDNFGDKSIDQEFAIFTGVEVVAHILNPNGNANSSDSEKVELRMTPHKSRCHTTNDTIIGAVF</sequence>
<dbReference type="AlphaFoldDB" id="A0AAV5DLC2"/>
<dbReference type="InterPro" id="IPR012871">
    <property type="entry name" value="DUF1668_ORYSA"/>
</dbReference>
<organism evidence="1 2">
    <name type="scientific">Eleusine coracana subsp. coracana</name>
    <dbReference type="NCBI Taxonomy" id="191504"/>
    <lineage>
        <taxon>Eukaryota</taxon>
        <taxon>Viridiplantae</taxon>
        <taxon>Streptophyta</taxon>
        <taxon>Embryophyta</taxon>
        <taxon>Tracheophyta</taxon>
        <taxon>Spermatophyta</taxon>
        <taxon>Magnoliopsida</taxon>
        <taxon>Liliopsida</taxon>
        <taxon>Poales</taxon>
        <taxon>Poaceae</taxon>
        <taxon>PACMAD clade</taxon>
        <taxon>Chloridoideae</taxon>
        <taxon>Cynodonteae</taxon>
        <taxon>Eleusininae</taxon>
        <taxon>Eleusine</taxon>
    </lineage>
</organism>
<name>A0AAV5DLC2_ELECO</name>
<dbReference type="PANTHER" id="PTHR33085">
    <property type="entry name" value="OS12G0113100 PROTEIN-RELATED"/>
    <property type="match status" value="1"/>
</dbReference>